<dbReference type="AlphaFoldDB" id="A0A2T7UL65"/>
<name>A0A2T7UL65_9RHOB</name>
<reference evidence="1 2" key="1">
    <citation type="journal article" date="2011" name="Syst. Appl. Microbiol.">
        <title>Defluviimonas denitrificans gen. nov., sp. nov., and Pararhodobacter aggregans gen. nov., sp. nov., non-phototrophic Rhodobacteraceae from the biofilter of a marine aquaculture.</title>
        <authorList>
            <person name="Foesel B.U."/>
            <person name="Drake H.L."/>
            <person name="Schramm A."/>
        </authorList>
    </citation>
    <scope>NUCLEOTIDE SEQUENCE [LARGE SCALE GENOMIC DNA]</scope>
    <source>
        <strain evidence="1 2">D1-19</strain>
    </source>
</reference>
<dbReference type="OrthoDB" id="7778333at2"/>
<sequence length="289" mass="29870">MHAARLHARPGPAMPVAAMVLGARVEVAAALLPRVFNLCRHAQAQAVALALGHPLPPGGDEILRDHLLKFFVTWPAHLGQGARPLPAGWASDPAAVRAAVFGPAGLPARPAEMTDFLVSGQGAAPVLRAIDRAFPGREGVTAALPFADASNLWTGAPIENSPAARHAHRPALAAVEATHGRGPLWRAAARLFDIASLLDHTLPPSESPAPGEALVPATRGLYGLRLRAPDGIVTSFARVTPTDSLLVPGGVLAQSLASLDAARAGQAALLLDILDPCAPVKLTREAIHA</sequence>
<organism evidence="1 2">
    <name type="scientific">Pararhodobacter aggregans</name>
    <dbReference type="NCBI Taxonomy" id="404875"/>
    <lineage>
        <taxon>Bacteria</taxon>
        <taxon>Pseudomonadati</taxon>
        <taxon>Pseudomonadota</taxon>
        <taxon>Alphaproteobacteria</taxon>
        <taxon>Rhodobacterales</taxon>
        <taxon>Paracoccaceae</taxon>
        <taxon>Pararhodobacter</taxon>
    </lineage>
</organism>
<dbReference type="Gene3D" id="1.10.645.10">
    <property type="entry name" value="Cytochrome-c3 Hydrogenase, chain B"/>
    <property type="match status" value="1"/>
</dbReference>
<accession>A0A2T7UL65</accession>
<evidence type="ECO:0000313" key="2">
    <source>
        <dbReference type="Proteomes" id="UP000244810"/>
    </source>
</evidence>
<comment type="caution">
    <text evidence="1">The sequence shown here is derived from an EMBL/GenBank/DDBJ whole genome shotgun (WGS) entry which is preliminary data.</text>
</comment>
<dbReference type="SUPFAM" id="SSF56762">
    <property type="entry name" value="HydB/Nqo4-like"/>
    <property type="match status" value="1"/>
</dbReference>
<proteinExistence type="predicted"/>
<dbReference type="InterPro" id="IPR029014">
    <property type="entry name" value="NiFe-Hase_large"/>
</dbReference>
<gene>
    <name evidence="1" type="ORF">DDE23_21600</name>
</gene>
<protein>
    <submittedName>
        <fullName evidence="1">Hydrogenase expression/formation protein HupK</fullName>
    </submittedName>
</protein>
<evidence type="ECO:0000313" key="1">
    <source>
        <dbReference type="EMBL" id="PVE45388.1"/>
    </source>
</evidence>
<dbReference type="Proteomes" id="UP000244810">
    <property type="component" value="Unassembled WGS sequence"/>
</dbReference>
<dbReference type="EMBL" id="QDDR01000015">
    <property type="protein sequence ID" value="PVE45388.1"/>
    <property type="molecule type" value="Genomic_DNA"/>
</dbReference>
<keyword evidence="2" id="KW-1185">Reference proteome</keyword>
<dbReference type="RefSeq" id="WP_107750152.1">
    <property type="nucleotide sequence ID" value="NZ_QBKF01000001.1"/>
</dbReference>